<dbReference type="InterPro" id="IPR052709">
    <property type="entry name" value="Transposase-MT_Hybrid"/>
</dbReference>
<protein>
    <recommendedName>
        <fullName evidence="4">Mos1 transposase HTH domain-containing protein</fullName>
    </recommendedName>
</protein>
<sequence length="236" mass="26840">MVRRWCNMFAEGRVDIFEAVRSGCPCTASSAETLAEVNELIQANRRIKVRDVVRTLDISIGTAHKIIHEAVGYDKDKIAAWRWERLAHPPCSPDLAPSDFHLLPTLKRELHGRRFQPDAEGQAAVTTVLKGLSPEFFAEGFDKLVQRWDKWLNVVLKVQHLRVAQGSEILLFARNRQISGTCSKRPSTVTVHQSLWYLLTLVYYSIIFFSYEDSGNTEVEPDVPEPADEGDIQVEY</sequence>
<dbReference type="OrthoDB" id="10017160at2759"/>
<dbReference type="InterPro" id="IPR036397">
    <property type="entry name" value="RNaseH_sf"/>
</dbReference>
<dbReference type="EMBL" id="BLKM01008691">
    <property type="protein sequence ID" value="GFG34648.1"/>
    <property type="molecule type" value="Genomic_DNA"/>
</dbReference>
<accession>A0A6L2PVH6</accession>
<keyword evidence="1" id="KW-0472">Membrane</keyword>
<keyword evidence="1" id="KW-1133">Transmembrane helix</keyword>
<dbReference type="Proteomes" id="UP000502823">
    <property type="component" value="Unassembled WGS sequence"/>
</dbReference>
<evidence type="ECO:0000313" key="3">
    <source>
        <dbReference type="Proteomes" id="UP000502823"/>
    </source>
</evidence>
<dbReference type="PANTHER" id="PTHR46060:SF1">
    <property type="entry name" value="MARINER MOS1 TRANSPOSASE-LIKE PROTEIN"/>
    <property type="match status" value="1"/>
</dbReference>
<keyword evidence="1" id="KW-0812">Transmembrane</keyword>
<evidence type="ECO:0000256" key="1">
    <source>
        <dbReference type="SAM" id="Phobius"/>
    </source>
</evidence>
<keyword evidence="3" id="KW-1185">Reference proteome</keyword>
<dbReference type="AlphaFoldDB" id="A0A6L2PVH6"/>
<dbReference type="GO" id="GO:0003676">
    <property type="term" value="F:nucleic acid binding"/>
    <property type="evidence" value="ECO:0007669"/>
    <property type="project" value="InterPro"/>
</dbReference>
<dbReference type="PANTHER" id="PTHR46060">
    <property type="entry name" value="MARINER MOS1 TRANSPOSASE-LIKE PROTEIN"/>
    <property type="match status" value="1"/>
</dbReference>
<reference evidence="3" key="1">
    <citation type="submission" date="2020-01" db="EMBL/GenBank/DDBJ databases">
        <title>Draft genome sequence of the Termite Coptotermes fromosanus.</title>
        <authorList>
            <person name="Itakura S."/>
            <person name="Yosikawa Y."/>
            <person name="Umezawa K."/>
        </authorList>
    </citation>
    <scope>NUCLEOTIDE SEQUENCE [LARGE SCALE GENOMIC DNA]</scope>
</reference>
<gene>
    <name evidence="2" type="ORF">Cfor_03716</name>
</gene>
<evidence type="ECO:0008006" key="4">
    <source>
        <dbReference type="Google" id="ProtNLM"/>
    </source>
</evidence>
<proteinExistence type="predicted"/>
<dbReference type="InParanoid" id="A0A6L2PVH6"/>
<organism evidence="2 3">
    <name type="scientific">Coptotermes formosanus</name>
    <name type="common">Formosan subterranean termite</name>
    <dbReference type="NCBI Taxonomy" id="36987"/>
    <lineage>
        <taxon>Eukaryota</taxon>
        <taxon>Metazoa</taxon>
        <taxon>Ecdysozoa</taxon>
        <taxon>Arthropoda</taxon>
        <taxon>Hexapoda</taxon>
        <taxon>Insecta</taxon>
        <taxon>Pterygota</taxon>
        <taxon>Neoptera</taxon>
        <taxon>Polyneoptera</taxon>
        <taxon>Dictyoptera</taxon>
        <taxon>Blattodea</taxon>
        <taxon>Blattoidea</taxon>
        <taxon>Termitoidae</taxon>
        <taxon>Rhinotermitidae</taxon>
        <taxon>Coptotermes</taxon>
    </lineage>
</organism>
<name>A0A6L2PVH6_COPFO</name>
<feature type="transmembrane region" description="Helical" evidence="1">
    <location>
        <begin position="194"/>
        <end position="211"/>
    </location>
</feature>
<dbReference type="Gene3D" id="3.30.420.10">
    <property type="entry name" value="Ribonuclease H-like superfamily/Ribonuclease H"/>
    <property type="match status" value="1"/>
</dbReference>
<evidence type="ECO:0000313" key="2">
    <source>
        <dbReference type="EMBL" id="GFG34648.1"/>
    </source>
</evidence>
<comment type="caution">
    <text evidence="2">The sequence shown here is derived from an EMBL/GenBank/DDBJ whole genome shotgun (WGS) entry which is preliminary data.</text>
</comment>